<dbReference type="Pfam" id="PF02171">
    <property type="entry name" value="Piwi"/>
    <property type="match status" value="1"/>
</dbReference>
<dbReference type="InterPro" id="IPR032473">
    <property type="entry name" value="Argonaute_Mid_dom"/>
</dbReference>
<evidence type="ECO:0000256" key="1">
    <source>
        <dbReference type="SAM" id="MobiDB-lite"/>
    </source>
</evidence>
<dbReference type="EMBL" id="CAKOFQ010006668">
    <property type="protein sequence ID" value="CAH1957007.1"/>
    <property type="molecule type" value="Genomic_DNA"/>
</dbReference>
<feature type="domain" description="PAZ" evidence="2">
    <location>
        <begin position="283"/>
        <end position="392"/>
    </location>
</feature>
<evidence type="ECO:0008006" key="6">
    <source>
        <dbReference type="Google" id="ProtNLM"/>
    </source>
</evidence>
<dbReference type="Pfam" id="PF02170">
    <property type="entry name" value="PAZ"/>
    <property type="match status" value="1"/>
</dbReference>
<dbReference type="InterPro" id="IPR014811">
    <property type="entry name" value="ArgoL1"/>
</dbReference>
<feature type="region of interest" description="Disordered" evidence="1">
    <location>
        <begin position="1"/>
        <end position="95"/>
    </location>
</feature>
<dbReference type="SUPFAM" id="SSF101690">
    <property type="entry name" value="PAZ domain"/>
    <property type="match status" value="1"/>
</dbReference>
<dbReference type="AlphaFoldDB" id="A0A9P0JNQ1"/>
<dbReference type="InterPro" id="IPR003100">
    <property type="entry name" value="PAZ_dom"/>
</dbReference>
<dbReference type="GO" id="GO:0034587">
    <property type="term" value="P:piRNA processing"/>
    <property type="evidence" value="ECO:0007669"/>
    <property type="project" value="UniProtKB-ARBA"/>
</dbReference>
<dbReference type="PROSITE" id="PS50822">
    <property type="entry name" value="PIWI"/>
    <property type="match status" value="1"/>
</dbReference>
<dbReference type="Gene3D" id="3.40.50.2300">
    <property type="match status" value="1"/>
</dbReference>
<sequence>GGRGGGEYRGGGGEYRGGGGRGGGGEYRGGGGRGGGGGEYRGGGGGRGRGGGEYHGGGGGGRGRGGYSGPPGRSLDSIKNKPNDPPNGKKGRPTIVETNYLPVKFSPNLYKSICYHYDVVINPDRLKRSLSKAMEAFRCAYYPNCYPAFDGNKNLYSLKTLPESSGEVSLNIDGLPDSKPVVFKISIKLARQFDLSILQNYASCRDLTQIQSVCQLLGVVLRARPYLELINVGRNFYSPPPEMTYLACGTELFRGFHQAMSLTSRGPMINIDVIHKAFVIGGPLLELIKTICWMKDTPRKLDEYNKKDVLEVILDKKVEYKVHSHTVCYSVNGFKGPAKLEIIPDTKMTVLQYFKKEKQYDIKYPDLPLLWVGSKQREHPILIPIELCSLKRGQSARRSTQENSEIIRAMITLTATPPDDRRKRIVEQLQNAGYRDNPYLKEFGISISEDFELVNARVLDPPRLTYQNSEVMPNRGAWDIRSKKFLKPKTLKKWVVLSLDADVFPQKIKDLETEIMNSGRNLGMDIQKPDTFKFLKDTRTMTRDVQNYLKEKKEQQYELIIVILNDRTNFYGMVKQEAELNVGCLTQCLLTKTIRRDPIPGSVVTNILLKVNAKLNGTNHKLSQRPSFLKLRSCYGISRSGFLPVQHSLSVASSCYGNDRGTRRHIEKAPCIFLPEEQQAIQTGSHHILQRWRF</sequence>
<dbReference type="PANTHER" id="PTHR22891">
    <property type="entry name" value="EUKARYOTIC TRANSLATION INITIATION FACTOR 2C"/>
    <property type="match status" value="1"/>
</dbReference>
<dbReference type="Pfam" id="PF16486">
    <property type="entry name" value="ArgoN"/>
    <property type="match status" value="1"/>
</dbReference>
<organism evidence="4 5">
    <name type="scientific">Acanthoscelides obtectus</name>
    <name type="common">Bean weevil</name>
    <name type="synonym">Bruchus obtectus</name>
    <dbReference type="NCBI Taxonomy" id="200917"/>
    <lineage>
        <taxon>Eukaryota</taxon>
        <taxon>Metazoa</taxon>
        <taxon>Ecdysozoa</taxon>
        <taxon>Arthropoda</taxon>
        <taxon>Hexapoda</taxon>
        <taxon>Insecta</taxon>
        <taxon>Pterygota</taxon>
        <taxon>Neoptera</taxon>
        <taxon>Endopterygota</taxon>
        <taxon>Coleoptera</taxon>
        <taxon>Polyphaga</taxon>
        <taxon>Cucujiformia</taxon>
        <taxon>Chrysomeloidea</taxon>
        <taxon>Chrysomelidae</taxon>
        <taxon>Bruchinae</taxon>
        <taxon>Bruchini</taxon>
        <taxon>Acanthoscelides</taxon>
    </lineage>
</organism>
<feature type="domain" description="Piwi" evidence="3">
    <location>
        <begin position="559"/>
        <end position="622"/>
    </location>
</feature>
<name>A0A9P0JNQ1_ACAOB</name>
<dbReference type="InterPro" id="IPR032472">
    <property type="entry name" value="ArgoL2"/>
</dbReference>
<dbReference type="Proteomes" id="UP001152888">
    <property type="component" value="Unassembled WGS sequence"/>
</dbReference>
<keyword evidence="5" id="KW-1185">Reference proteome</keyword>
<dbReference type="InterPro" id="IPR012337">
    <property type="entry name" value="RNaseH-like_sf"/>
</dbReference>
<dbReference type="InterPro" id="IPR003165">
    <property type="entry name" value="Piwi"/>
</dbReference>
<dbReference type="InterPro" id="IPR032474">
    <property type="entry name" value="Argonaute_N"/>
</dbReference>
<dbReference type="SMART" id="SM01163">
    <property type="entry name" value="DUF1785"/>
    <property type="match status" value="1"/>
</dbReference>
<evidence type="ECO:0000313" key="5">
    <source>
        <dbReference type="Proteomes" id="UP001152888"/>
    </source>
</evidence>
<dbReference type="Pfam" id="PF16487">
    <property type="entry name" value="ArgoMid"/>
    <property type="match status" value="1"/>
</dbReference>
<dbReference type="GO" id="GO:0003723">
    <property type="term" value="F:RNA binding"/>
    <property type="evidence" value="ECO:0007669"/>
    <property type="project" value="InterPro"/>
</dbReference>
<dbReference type="SMART" id="SM00949">
    <property type="entry name" value="PAZ"/>
    <property type="match status" value="1"/>
</dbReference>
<dbReference type="InterPro" id="IPR036085">
    <property type="entry name" value="PAZ_dom_sf"/>
</dbReference>
<gene>
    <name evidence="4" type="ORF">ACAOBT_LOCUS1848</name>
</gene>
<dbReference type="Pfam" id="PF08699">
    <property type="entry name" value="ArgoL1"/>
    <property type="match status" value="1"/>
</dbReference>
<feature type="non-terminal residue" evidence="4">
    <location>
        <position position="694"/>
    </location>
</feature>
<dbReference type="CDD" id="cd02846">
    <property type="entry name" value="PAZ_argonaute_like"/>
    <property type="match status" value="1"/>
</dbReference>
<dbReference type="Gene3D" id="2.170.260.10">
    <property type="entry name" value="paz domain"/>
    <property type="match status" value="1"/>
</dbReference>
<evidence type="ECO:0000259" key="2">
    <source>
        <dbReference type="PROSITE" id="PS50821"/>
    </source>
</evidence>
<dbReference type="Pfam" id="PF16488">
    <property type="entry name" value="ArgoL2"/>
    <property type="match status" value="1"/>
</dbReference>
<evidence type="ECO:0000313" key="4">
    <source>
        <dbReference type="EMBL" id="CAH1957007.1"/>
    </source>
</evidence>
<dbReference type="SUPFAM" id="SSF53098">
    <property type="entry name" value="Ribonuclease H-like"/>
    <property type="match status" value="1"/>
</dbReference>
<dbReference type="OrthoDB" id="10252740at2759"/>
<reference evidence="4" key="1">
    <citation type="submission" date="2022-03" db="EMBL/GenBank/DDBJ databases">
        <authorList>
            <person name="Sayadi A."/>
        </authorList>
    </citation>
    <scope>NUCLEOTIDE SEQUENCE</scope>
</reference>
<accession>A0A9P0JNQ1</accession>
<comment type="caution">
    <text evidence="4">The sequence shown here is derived from an EMBL/GenBank/DDBJ whole genome shotgun (WGS) entry which is preliminary data.</text>
</comment>
<evidence type="ECO:0000259" key="3">
    <source>
        <dbReference type="PROSITE" id="PS50822"/>
    </source>
</evidence>
<dbReference type="PROSITE" id="PS50821">
    <property type="entry name" value="PAZ"/>
    <property type="match status" value="1"/>
</dbReference>
<proteinExistence type="predicted"/>
<feature type="compositionally biased region" description="Gly residues" evidence="1">
    <location>
        <begin position="1"/>
        <end position="69"/>
    </location>
</feature>
<protein>
    <recommendedName>
        <fullName evidence="6">PAZ domain-containing protein</fullName>
    </recommendedName>
</protein>